<sequence>MNSTRVFLLASGLARLIERERAGTLVQQGYFPEHPERSTHVQVTGEAGHLVLVSHSARGPVEDTAEISLPQAEALLSLTAGQVEYLSIALDLGSQGVIIQRVVTPAPLDLISMAFRDDKTPRKFQPPAWFGPEVSADPSYRSRSLALAGRPAVPEVEVTNAALNSLLDALDHRDHEAEPRPARPAQAAIRAEAPVDAEAEQELDGLNIEDSVIRELARSLQPQGR</sequence>
<evidence type="ECO:0000313" key="2">
    <source>
        <dbReference type="EMBL" id="MPR25886.1"/>
    </source>
</evidence>
<dbReference type="EMBL" id="VOSK01000034">
    <property type="protein sequence ID" value="MPR25886.1"/>
    <property type="molecule type" value="Genomic_DNA"/>
</dbReference>
<comment type="caution">
    <text evidence="2">The sequence shown here is derived from an EMBL/GenBank/DDBJ whole genome shotgun (WGS) entry which is preliminary data.</text>
</comment>
<organism evidence="2 3">
    <name type="scientific">Microvirga tunisiensis</name>
    <dbReference type="NCBI Taxonomy" id="2108360"/>
    <lineage>
        <taxon>Bacteria</taxon>
        <taxon>Pseudomonadati</taxon>
        <taxon>Pseudomonadota</taxon>
        <taxon>Alphaproteobacteria</taxon>
        <taxon>Hyphomicrobiales</taxon>
        <taxon>Methylobacteriaceae</taxon>
        <taxon>Microvirga</taxon>
    </lineage>
</organism>
<name>A0A5N7MPE7_9HYPH</name>
<dbReference type="OrthoDB" id="8019108at2"/>
<feature type="region of interest" description="Disordered" evidence="1">
    <location>
        <begin position="174"/>
        <end position="198"/>
    </location>
</feature>
<dbReference type="Gene3D" id="2.40.320.10">
    <property type="entry name" value="Hypothetical Protein Pfu-838710-001"/>
    <property type="match status" value="1"/>
</dbReference>
<dbReference type="Proteomes" id="UP000403266">
    <property type="component" value="Unassembled WGS sequence"/>
</dbReference>
<proteinExistence type="predicted"/>
<evidence type="ECO:0000256" key="1">
    <source>
        <dbReference type="SAM" id="MobiDB-lite"/>
    </source>
</evidence>
<protein>
    <submittedName>
        <fullName evidence="2">Uncharacterized protein</fullName>
    </submittedName>
</protein>
<gene>
    <name evidence="2" type="ORF">FS320_11770</name>
</gene>
<feature type="compositionally biased region" description="Low complexity" evidence="1">
    <location>
        <begin position="183"/>
        <end position="194"/>
    </location>
</feature>
<evidence type="ECO:0000313" key="3">
    <source>
        <dbReference type="Proteomes" id="UP000403266"/>
    </source>
</evidence>
<keyword evidence="3" id="KW-1185">Reference proteome</keyword>
<dbReference type="AlphaFoldDB" id="A0A5N7MPE7"/>
<reference evidence="2 3" key="1">
    <citation type="journal article" date="2019" name="Syst. Appl. Microbiol.">
        <title>Microvirga tunisiensis sp. nov., a root nodule symbiotic bacterium isolated from Lupinus micranthus and L. luteus grown in Northern Tunisia.</title>
        <authorList>
            <person name="Msaddak A."/>
            <person name="Rejili M."/>
            <person name="Duran D."/>
            <person name="Mars M."/>
            <person name="Palacios J.M."/>
            <person name="Ruiz-Argueso T."/>
            <person name="Rey L."/>
            <person name="Imperial J."/>
        </authorList>
    </citation>
    <scope>NUCLEOTIDE SEQUENCE [LARGE SCALE GENOMIC DNA]</scope>
    <source>
        <strain evidence="2 3">Lmie10</strain>
    </source>
</reference>
<dbReference type="RefSeq" id="WP_152711679.1">
    <property type="nucleotide sequence ID" value="NZ_VOSJ01000034.1"/>
</dbReference>
<accession>A0A5N7MPE7</accession>